<organism evidence="3 4">
    <name type="scientific">Chitinophaga agrisoli</name>
    <dbReference type="NCBI Taxonomy" id="2607653"/>
    <lineage>
        <taxon>Bacteria</taxon>
        <taxon>Pseudomonadati</taxon>
        <taxon>Bacteroidota</taxon>
        <taxon>Chitinophagia</taxon>
        <taxon>Chitinophagales</taxon>
        <taxon>Chitinophagaceae</taxon>
        <taxon>Chitinophaga</taxon>
    </lineage>
</organism>
<dbReference type="InterPro" id="IPR050789">
    <property type="entry name" value="Diverse_Enzym_Activities"/>
</dbReference>
<keyword evidence="3" id="KW-0378">Hydrolase</keyword>
<comment type="caution">
    <text evidence="3">The sequence shown here is derived from an EMBL/GenBank/DDBJ whole genome shotgun (WGS) entry which is preliminary data.</text>
</comment>
<proteinExistence type="predicted"/>
<reference evidence="3 4" key="2">
    <citation type="submission" date="2019-09" db="EMBL/GenBank/DDBJ databases">
        <authorList>
            <person name="Jin C."/>
        </authorList>
    </citation>
    <scope>NUCLEOTIDE SEQUENCE [LARGE SCALE GENOMIC DNA]</scope>
    <source>
        <strain evidence="3 4">BN140078</strain>
    </source>
</reference>
<dbReference type="Gene3D" id="3.40.710.10">
    <property type="entry name" value="DD-peptidase/beta-lactamase superfamily"/>
    <property type="match status" value="1"/>
</dbReference>
<dbReference type="AlphaFoldDB" id="A0A5B2VQK2"/>
<dbReference type="InterPro" id="IPR001466">
    <property type="entry name" value="Beta-lactam-related"/>
</dbReference>
<dbReference type="PANTHER" id="PTHR43283">
    <property type="entry name" value="BETA-LACTAMASE-RELATED"/>
    <property type="match status" value="1"/>
</dbReference>
<dbReference type="Proteomes" id="UP000324611">
    <property type="component" value="Unassembled WGS sequence"/>
</dbReference>
<dbReference type="EMBL" id="VUOC01000003">
    <property type="protein sequence ID" value="KAA2241295.1"/>
    <property type="molecule type" value="Genomic_DNA"/>
</dbReference>
<feature type="domain" description="Beta-lactamase-related" evidence="2">
    <location>
        <begin position="67"/>
        <end position="334"/>
    </location>
</feature>
<keyword evidence="4" id="KW-1185">Reference proteome</keyword>
<dbReference type="PANTHER" id="PTHR43283:SF7">
    <property type="entry name" value="BETA-LACTAMASE-RELATED DOMAIN-CONTAINING PROTEIN"/>
    <property type="match status" value="1"/>
</dbReference>
<dbReference type="Pfam" id="PF00144">
    <property type="entry name" value="Beta-lactamase"/>
    <property type="match status" value="1"/>
</dbReference>
<evidence type="ECO:0000259" key="2">
    <source>
        <dbReference type="Pfam" id="PF00144"/>
    </source>
</evidence>
<dbReference type="InterPro" id="IPR012338">
    <property type="entry name" value="Beta-lactam/transpept-like"/>
</dbReference>
<feature type="signal peptide" evidence="1">
    <location>
        <begin position="1"/>
        <end position="17"/>
    </location>
</feature>
<protein>
    <submittedName>
        <fullName evidence="3">Serine hydrolase</fullName>
    </submittedName>
</protein>
<feature type="chain" id="PRO_5022945556" evidence="1">
    <location>
        <begin position="18"/>
        <end position="362"/>
    </location>
</feature>
<gene>
    <name evidence="3" type="ORF">F0L74_15420</name>
</gene>
<name>A0A5B2VQK2_9BACT</name>
<keyword evidence="1" id="KW-0732">Signal</keyword>
<accession>A0A5B2VQK2</accession>
<dbReference type="SUPFAM" id="SSF56601">
    <property type="entry name" value="beta-lactamase/transpeptidase-like"/>
    <property type="match status" value="1"/>
</dbReference>
<dbReference type="GO" id="GO:0016787">
    <property type="term" value="F:hydrolase activity"/>
    <property type="evidence" value="ECO:0007669"/>
    <property type="project" value="UniProtKB-KW"/>
</dbReference>
<sequence>MQKLIILGLLLPLFTVAQTPKPLQSSLEVYPDSTWERMINPGDYGWNNTKFKQLRGFIIDSTHTTGMVVIQSGKVLFEYGDVQELSYLASCRKSILSMLYGPFVANDKIKLNTTIEQLGLDDVGGLLPIEKKATINDLLTARSGVYHAASNEGDASAMAPKRGSVTPGSFWLYNNWDFNIAGYILEQQTGKSIYELIDSILANPLQMQDWRIEAQRKTGDTTKSKYKAYHIWFSTRDMARLGYLMLRNGKWKDQQVLPASWIKTTTSIVTTNKEAGQNKTAYFHFGYGYLWWIWDAPYNKGAYEGAYSATGAFGQFITVLPKLDLVIAHKTKYEYERQVSTELYLKILDKLLAARDAEFGGF</sequence>
<evidence type="ECO:0000313" key="3">
    <source>
        <dbReference type="EMBL" id="KAA2241295.1"/>
    </source>
</evidence>
<evidence type="ECO:0000256" key="1">
    <source>
        <dbReference type="SAM" id="SignalP"/>
    </source>
</evidence>
<dbReference type="RefSeq" id="WP_149838810.1">
    <property type="nucleotide sequence ID" value="NZ_VUOC01000003.1"/>
</dbReference>
<evidence type="ECO:0000313" key="4">
    <source>
        <dbReference type="Proteomes" id="UP000324611"/>
    </source>
</evidence>
<reference evidence="3 4" key="1">
    <citation type="submission" date="2019-09" db="EMBL/GenBank/DDBJ databases">
        <title>Chitinophaga ginsengihumi sp. nov., isolated from soil of ginseng rhizosphere.</title>
        <authorList>
            <person name="Lee J."/>
        </authorList>
    </citation>
    <scope>NUCLEOTIDE SEQUENCE [LARGE SCALE GENOMIC DNA]</scope>
    <source>
        <strain evidence="3 4">BN140078</strain>
    </source>
</reference>